<organism evidence="2 3">
    <name type="scientific">Phyllobacterium myrsinacearum</name>
    <dbReference type="NCBI Taxonomy" id="28101"/>
    <lineage>
        <taxon>Bacteria</taxon>
        <taxon>Pseudomonadati</taxon>
        <taxon>Pseudomonadota</taxon>
        <taxon>Alphaproteobacteria</taxon>
        <taxon>Hyphomicrobiales</taxon>
        <taxon>Phyllobacteriaceae</taxon>
        <taxon>Phyllobacterium</taxon>
    </lineage>
</organism>
<keyword evidence="1" id="KW-1133">Transmembrane helix</keyword>
<proteinExistence type="predicted"/>
<feature type="transmembrane region" description="Helical" evidence="1">
    <location>
        <begin position="32"/>
        <end position="50"/>
    </location>
</feature>
<protein>
    <submittedName>
        <fullName evidence="2">Uncharacterized protein</fullName>
    </submittedName>
</protein>
<evidence type="ECO:0000313" key="2">
    <source>
        <dbReference type="EMBL" id="MBA8882144.1"/>
    </source>
</evidence>
<reference evidence="2 3" key="1">
    <citation type="submission" date="2020-07" db="EMBL/GenBank/DDBJ databases">
        <title>Genomic Encyclopedia of Type Strains, Phase IV (KMG-V): Genome sequencing to study the core and pangenomes of soil and plant-associated prokaryotes.</title>
        <authorList>
            <person name="Whitman W."/>
        </authorList>
    </citation>
    <scope>NUCLEOTIDE SEQUENCE [LARGE SCALE GENOMIC DNA]</scope>
    <source>
        <strain evidence="2 3">AN3</strain>
    </source>
</reference>
<dbReference type="Proteomes" id="UP000549052">
    <property type="component" value="Unassembled WGS sequence"/>
</dbReference>
<dbReference type="AlphaFoldDB" id="A0A839EX85"/>
<keyword evidence="1" id="KW-0812">Transmembrane</keyword>
<evidence type="ECO:0000313" key="3">
    <source>
        <dbReference type="Proteomes" id="UP000549052"/>
    </source>
</evidence>
<name>A0A839EX85_9HYPH</name>
<dbReference type="EMBL" id="JACGXN010000026">
    <property type="protein sequence ID" value="MBA8882144.1"/>
    <property type="molecule type" value="Genomic_DNA"/>
</dbReference>
<sequence>MMPGKLPAPENGAIAKLIHWDEICVGKKHRRLIFGIVKAVFVGVFLFWNVH</sequence>
<keyword evidence="3" id="KW-1185">Reference proteome</keyword>
<evidence type="ECO:0000256" key="1">
    <source>
        <dbReference type="SAM" id="Phobius"/>
    </source>
</evidence>
<gene>
    <name evidence="2" type="ORF">FHW16_005893</name>
</gene>
<accession>A0A839EX85</accession>
<keyword evidence="1" id="KW-0472">Membrane</keyword>
<comment type="caution">
    <text evidence="2">The sequence shown here is derived from an EMBL/GenBank/DDBJ whole genome shotgun (WGS) entry which is preliminary data.</text>
</comment>